<proteinExistence type="predicted"/>
<comment type="caution">
    <text evidence="2">The sequence shown here is derived from an EMBL/GenBank/DDBJ whole genome shotgun (WGS) entry which is preliminary data.</text>
</comment>
<dbReference type="SMART" id="SM00460">
    <property type="entry name" value="TGc"/>
    <property type="match status" value="1"/>
</dbReference>
<name>A0A939DMY3_9ALTE</name>
<keyword evidence="3" id="KW-1185">Reference proteome</keyword>
<dbReference type="RefSeq" id="WP_206573663.1">
    <property type="nucleotide sequence ID" value="NZ_JAFKCV010000004.1"/>
</dbReference>
<dbReference type="PANTHER" id="PTHR33490:SF7">
    <property type="entry name" value="BLR2979 PROTEIN"/>
    <property type="match status" value="1"/>
</dbReference>
<evidence type="ECO:0000313" key="2">
    <source>
        <dbReference type="EMBL" id="MBN7825560.1"/>
    </source>
</evidence>
<sequence length="292" mass="33177">MKYRIRHVTTYQYAEKVSLSQNHARLIPQNNEFQRCLNHQISISPNADFMQEYHDYFANQVTVFEVPTLHDQMVVTALSEVEIYSRPQQGLFDQQLPWEWVRDRLSQPADPVTLQCAEFALPSRYTRSDEAIRQYARQSFAPGRAIIDACEELMNRIFTDFQFDASFTTINTPVSEVFAHKRGVCQDFAHLALACLRGLGLAARYVSGYIETLPPPGQPKLEGADATHAWFALYVPGLGWLDFDPTNNLQPGEQHITLASGRDFADITPLKGIMFGGGEHQLKVAVDMHRLD</sequence>
<dbReference type="AlphaFoldDB" id="A0A939DMY3"/>
<feature type="domain" description="Transglutaminase-like" evidence="1">
    <location>
        <begin position="177"/>
        <end position="247"/>
    </location>
</feature>
<dbReference type="Gene3D" id="3.10.620.30">
    <property type="match status" value="1"/>
</dbReference>
<gene>
    <name evidence="2" type="ORF">J0A66_10030</name>
</gene>
<organism evidence="2 3">
    <name type="scientific">Bowmanella dokdonensis</name>
    <dbReference type="NCBI Taxonomy" id="751969"/>
    <lineage>
        <taxon>Bacteria</taxon>
        <taxon>Pseudomonadati</taxon>
        <taxon>Pseudomonadota</taxon>
        <taxon>Gammaproteobacteria</taxon>
        <taxon>Alteromonadales</taxon>
        <taxon>Alteromonadaceae</taxon>
        <taxon>Bowmanella</taxon>
    </lineage>
</organism>
<dbReference type="PANTHER" id="PTHR33490">
    <property type="entry name" value="BLR5614 PROTEIN-RELATED"/>
    <property type="match status" value="1"/>
</dbReference>
<protein>
    <submittedName>
        <fullName evidence="2">Transglutaminase family protein</fullName>
    </submittedName>
</protein>
<accession>A0A939DMY3</accession>
<dbReference type="Pfam" id="PF08379">
    <property type="entry name" value="Bact_transglu_N"/>
    <property type="match status" value="1"/>
</dbReference>
<dbReference type="SUPFAM" id="SSF54001">
    <property type="entry name" value="Cysteine proteinases"/>
    <property type="match status" value="1"/>
</dbReference>
<dbReference type="Pfam" id="PF01841">
    <property type="entry name" value="Transglut_core"/>
    <property type="match status" value="1"/>
</dbReference>
<dbReference type="InterPro" id="IPR002931">
    <property type="entry name" value="Transglutaminase-like"/>
</dbReference>
<dbReference type="Proteomes" id="UP000664654">
    <property type="component" value="Unassembled WGS sequence"/>
</dbReference>
<dbReference type="InterPro" id="IPR013589">
    <property type="entry name" value="Bac_transglu_N"/>
</dbReference>
<dbReference type="EMBL" id="JAFKCV010000004">
    <property type="protein sequence ID" value="MBN7825560.1"/>
    <property type="molecule type" value="Genomic_DNA"/>
</dbReference>
<dbReference type="InterPro" id="IPR038765">
    <property type="entry name" value="Papain-like_cys_pep_sf"/>
</dbReference>
<evidence type="ECO:0000259" key="1">
    <source>
        <dbReference type="SMART" id="SM00460"/>
    </source>
</evidence>
<evidence type="ECO:0000313" key="3">
    <source>
        <dbReference type="Proteomes" id="UP000664654"/>
    </source>
</evidence>
<reference evidence="2" key="1">
    <citation type="submission" date="2021-03" db="EMBL/GenBank/DDBJ databases">
        <title>novel species isolated from a fishpond in China.</title>
        <authorList>
            <person name="Lu H."/>
            <person name="Cai Z."/>
        </authorList>
    </citation>
    <scope>NUCLEOTIDE SEQUENCE</scope>
    <source>
        <strain evidence="2">JCM 30855</strain>
    </source>
</reference>